<protein>
    <recommendedName>
        <fullName evidence="2">CRISPR type III-associated protein domain-containing protein</fullName>
    </recommendedName>
</protein>
<dbReference type="STRING" id="573063.Metin_0163"/>
<dbReference type="Pfam" id="PF03787">
    <property type="entry name" value="RAMPs"/>
    <property type="match status" value="1"/>
</dbReference>
<proteinExistence type="predicted"/>
<feature type="domain" description="CRISPR type III-associated protein" evidence="2">
    <location>
        <begin position="24"/>
        <end position="188"/>
    </location>
</feature>
<reference evidence="3" key="1">
    <citation type="submission" date="2010-04" db="EMBL/GenBank/DDBJ databases">
        <title>Complete sequence of Methanocaldococcus infernus ME.</title>
        <authorList>
            <consortium name="US DOE Joint Genome Institute"/>
            <person name="Lucas S."/>
            <person name="Copeland A."/>
            <person name="Lapidus A."/>
            <person name="Cheng J.-F."/>
            <person name="Bruce D."/>
            <person name="Goodwin L."/>
            <person name="Pitluck S."/>
            <person name="Munk A.C."/>
            <person name="Detter J.C."/>
            <person name="Han C."/>
            <person name="Tapia R."/>
            <person name="Land M."/>
            <person name="Hauser L."/>
            <person name="Kyrpides N."/>
            <person name="Mikhailova N."/>
            <person name="Sieprawska-Lupa M."/>
            <person name="Whitman W.B."/>
            <person name="Woyke T."/>
        </authorList>
    </citation>
    <scope>NUCLEOTIDE SEQUENCE [LARGE SCALE GENOMIC DNA]</scope>
    <source>
        <strain evidence="3">ME</strain>
    </source>
</reference>
<sequence>MTWYRLIFKQNQPIHIGGLKWGVLNETLLFIPGSTMWGALTNAYLLKNKPSSKEELEKIKEYFKVITCFYPCFDKEGNKVLFPKFNGGRFYLGDFLEEEFRFYFTDSLVRTALEPMGRGAKENALYELEFILSKPKKGFHEDIRSLYWVGVIKIDEAVKEIIEKESFLKEGLKVFIGGDVRYGFGELELVKKDNDIGNEELEKWNLNENGTLEIKELTLRNFLEFDNKIKFEGKLLLVPELDFKENIAKVQDAKFFISPGSKISEDLKNKDKYKLIKGRFILNGE</sequence>
<dbReference type="KEGG" id="mif:Metin_0163"/>
<evidence type="ECO:0000313" key="4">
    <source>
        <dbReference type="Proteomes" id="UP000002061"/>
    </source>
</evidence>
<dbReference type="AlphaFoldDB" id="D5VQI2"/>
<dbReference type="CDD" id="cd09726">
    <property type="entry name" value="RAMP_I_III"/>
    <property type="match status" value="1"/>
</dbReference>
<dbReference type="InterPro" id="IPR005537">
    <property type="entry name" value="RAMP_III_fam"/>
</dbReference>
<name>D5VQI2_METIM</name>
<accession>D5VQI2</accession>
<evidence type="ECO:0000313" key="3">
    <source>
        <dbReference type="EMBL" id="ADG12835.1"/>
    </source>
</evidence>
<dbReference type="GeneID" id="9131163"/>
<dbReference type="eggNOG" id="arCOG04824">
    <property type="taxonomic scope" value="Archaea"/>
</dbReference>
<keyword evidence="4" id="KW-1185">Reference proteome</keyword>
<gene>
    <name evidence="3" type="ordered locus">Metin_0163</name>
</gene>
<dbReference type="RefSeq" id="WP_013099581.1">
    <property type="nucleotide sequence ID" value="NC_014122.1"/>
</dbReference>
<dbReference type="EMBL" id="CP002009">
    <property type="protein sequence ID" value="ADG12835.1"/>
    <property type="molecule type" value="Genomic_DNA"/>
</dbReference>
<keyword evidence="1" id="KW-0051">Antiviral defense</keyword>
<dbReference type="OrthoDB" id="137267at2157"/>
<dbReference type="Proteomes" id="UP000002061">
    <property type="component" value="Chromosome"/>
</dbReference>
<dbReference type="HOGENOM" id="CLU_081549_0_0_2"/>
<dbReference type="GO" id="GO:0051607">
    <property type="term" value="P:defense response to virus"/>
    <property type="evidence" value="ECO:0007669"/>
    <property type="project" value="UniProtKB-KW"/>
</dbReference>
<evidence type="ECO:0000259" key="2">
    <source>
        <dbReference type="Pfam" id="PF03787"/>
    </source>
</evidence>
<evidence type="ECO:0000256" key="1">
    <source>
        <dbReference type="ARBA" id="ARBA00023118"/>
    </source>
</evidence>
<organism evidence="3 4">
    <name type="scientific">Methanocaldococcus infernus (strain DSM 11812 / JCM 15783 / ME)</name>
    <dbReference type="NCBI Taxonomy" id="573063"/>
    <lineage>
        <taxon>Archaea</taxon>
        <taxon>Methanobacteriati</taxon>
        <taxon>Methanobacteriota</taxon>
        <taxon>Methanomada group</taxon>
        <taxon>Methanococci</taxon>
        <taxon>Methanococcales</taxon>
        <taxon>Methanocaldococcaceae</taxon>
        <taxon>Methanocaldococcus</taxon>
    </lineage>
</organism>